<sequence length="1070" mass="121050">MPENGESSVSPTESIDQLQTPQSETSGEFSTPLGILKRAESTDDGYHVRKSSMRNCESLDSSKHDGILKRKRSCLVKTVSFSTTVSELTLPVEPPMEVRKDTSEYVETVFGGPSEEHQEKGLEDISRKSSVSTREERVRESKQQGQIKERRMRNAEPRHDINQEKTMSRKLTVEDLPQDEDPDEFGIPDVYKCGNCLVGFAPVKKKKMMFVTLTERCLELHESEKAFRNGKSAKHMVDLAMSFNVHSEHYDAKLKKCLCLMGPDETICMRPEGGILTIEGWRRAIVKAIHEARRRKMDRIPRPEDIFDAVYDIRVCLVPKNVDKYMEDMKKNGYTNICTIVKELLGKKRLCLYPHTIAVVDLCIEPTAYGLPAAGFPPFRASNMFTLERATVACYGYRDNFFYMRIGKGSPYRGFELMFQVDTDVVCKEIYNRIKFLIDRDAEVRKQEMARRAEGRPRIPTLQSTKPAKEETGLREVLFEAYAMKKKNSTQSERGEIVIPDLERKMSDNRPHRRTQDTKEITKPEPKNEEPVRPRLPPLKFNTNKPSGEFLLSLQKEKELMAEAQKNGYDGRTHNPDGSLREIKRDFLDTVCPQHAPQVVIPAKVTSSDYTVMGPADWGKLEDLKDDYSDSGDSCYSSRRGTETHRSRPMQPHLGCQMQNRAQSFGAKQLKFPNRLPPTVNLPDSERKISAAVGSPNQLDLPQDDPRKRAFSLGSRNFFNLIGLNDFRRLVSKRHRTTSPNHTSTSGISLNSSNASPSASSNFLASAEYLEHTRTDSFTSSARSSPSKGYASHRTNSPKRKSDEDLVSIDFSKLGQKESSTELRRFPFGGGGPGGSFDYGREKREKEDNDRRERERMAMELKRKEEIEARELAAKKRDAERKIQEKKEKKLEKERAKQREKEKDHSQDFRPKADSGIADCTTPSASFSGSKDASDSSYADAEGLKFLADIKKKKKREQEATTTTSSSSSLSTIVSMEDNKATRRITKPVETDLAKSIGAMDRRSSACGDRKPSICTAIMEEKEGEASETDSRGEPADRRTSAAPVTRKPASTGSSMSPFRRLKFLSFRKN</sequence>
<feature type="compositionally biased region" description="Basic and acidic residues" evidence="1">
    <location>
        <begin position="505"/>
        <end position="533"/>
    </location>
</feature>
<feature type="compositionally biased region" description="Polar residues" evidence="1">
    <location>
        <begin position="776"/>
        <end position="787"/>
    </location>
</feature>
<feature type="region of interest" description="Disordered" evidence="1">
    <location>
        <begin position="110"/>
        <end position="167"/>
    </location>
</feature>
<name>A0A1I7TC47_9PELO</name>
<dbReference type="PANTHER" id="PTHR48232:SF1">
    <property type="entry name" value="IRS-TYPE PTB DOMAIN-CONTAINING PROTEIN"/>
    <property type="match status" value="1"/>
</dbReference>
<feature type="region of interest" description="Disordered" evidence="1">
    <location>
        <begin position="953"/>
        <end position="987"/>
    </location>
</feature>
<feature type="region of interest" description="Disordered" evidence="1">
    <location>
        <begin position="1018"/>
        <end position="1070"/>
    </location>
</feature>
<reference evidence="3" key="1">
    <citation type="submission" date="2016-11" db="UniProtKB">
        <authorList>
            <consortium name="WormBaseParasite"/>
        </authorList>
    </citation>
    <scope>IDENTIFICATION</scope>
</reference>
<feature type="region of interest" description="Disordered" evidence="1">
    <location>
        <begin position="1"/>
        <end position="64"/>
    </location>
</feature>
<feature type="compositionally biased region" description="Low complexity" evidence="1">
    <location>
        <begin position="744"/>
        <end position="757"/>
    </location>
</feature>
<feature type="region of interest" description="Disordered" evidence="1">
    <location>
        <begin position="629"/>
        <end position="653"/>
    </location>
</feature>
<feature type="region of interest" description="Disordered" evidence="1">
    <location>
        <begin position="505"/>
        <end position="545"/>
    </location>
</feature>
<feature type="region of interest" description="Disordered" evidence="1">
    <location>
        <begin position="774"/>
        <end position="806"/>
    </location>
</feature>
<feature type="region of interest" description="Disordered" evidence="1">
    <location>
        <begin position="872"/>
        <end position="939"/>
    </location>
</feature>
<feature type="compositionally biased region" description="Low complexity" evidence="1">
    <location>
        <begin position="961"/>
        <end position="972"/>
    </location>
</feature>
<feature type="compositionally biased region" description="Basic and acidic residues" evidence="1">
    <location>
        <begin position="1019"/>
        <end position="1040"/>
    </location>
</feature>
<dbReference type="Proteomes" id="UP000095282">
    <property type="component" value="Unplaced"/>
</dbReference>
<feature type="compositionally biased region" description="Basic and acidic residues" evidence="1">
    <location>
        <begin position="37"/>
        <end position="47"/>
    </location>
</feature>
<feature type="region of interest" description="Disordered" evidence="1">
    <location>
        <begin position="736"/>
        <end position="757"/>
    </location>
</feature>
<feature type="compositionally biased region" description="Polar residues" evidence="1">
    <location>
        <begin position="1"/>
        <end position="29"/>
    </location>
</feature>
<feature type="compositionally biased region" description="Basic and acidic residues" evidence="1">
    <location>
        <begin position="872"/>
        <end position="913"/>
    </location>
</feature>
<dbReference type="Gene3D" id="2.30.29.30">
    <property type="entry name" value="Pleckstrin-homology domain (PH domain)/Phosphotyrosine-binding domain (PTB)"/>
    <property type="match status" value="1"/>
</dbReference>
<dbReference type="PANTHER" id="PTHR48232">
    <property type="entry name" value="INSULIN RECEPTOR SUBSTRATE HOMOLOG"/>
    <property type="match status" value="1"/>
</dbReference>
<organism evidence="2 3">
    <name type="scientific">Caenorhabditis tropicalis</name>
    <dbReference type="NCBI Taxonomy" id="1561998"/>
    <lineage>
        <taxon>Eukaryota</taxon>
        <taxon>Metazoa</taxon>
        <taxon>Ecdysozoa</taxon>
        <taxon>Nematoda</taxon>
        <taxon>Chromadorea</taxon>
        <taxon>Rhabditida</taxon>
        <taxon>Rhabditina</taxon>
        <taxon>Rhabditomorpha</taxon>
        <taxon>Rhabditoidea</taxon>
        <taxon>Rhabditidae</taxon>
        <taxon>Peloderinae</taxon>
        <taxon>Caenorhabditis</taxon>
    </lineage>
</organism>
<dbReference type="eggNOG" id="ENOG502QUNU">
    <property type="taxonomic scope" value="Eukaryota"/>
</dbReference>
<feature type="region of interest" description="Disordered" evidence="1">
    <location>
        <begin position="818"/>
        <end position="855"/>
    </location>
</feature>
<dbReference type="WBParaSite" id="Csp11.Scaffold578.g4499.t2">
    <property type="protein sequence ID" value="Csp11.Scaffold578.g4499.t2"/>
    <property type="gene ID" value="Csp11.Scaffold578.g4499"/>
</dbReference>
<dbReference type="STRING" id="1561998.A0A1I7TC47"/>
<dbReference type="AlphaFoldDB" id="A0A1I7TC47"/>
<feature type="compositionally biased region" description="Basic residues" evidence="1">
    <location>
        <begin position="1060"/>
        <end position="1070"/>
    </location>
</feature>
<feature type="compositionally biased region" description="Basic and acidic residues" evidence="1">
    <location>
        <begin position="977"/>
        <end position="987"/>
    </location>
</feature>
<evidence type="ECO:0000256" key="1">
    <source>
        <dbReference type="SAM" id="MobiDB-lite"/>
    </source>
</evidence>
<feature type="compositionally biased region" description="Basic and acidic residues" evidence="1">
    <location>
        <begin position="839"/>
        <end position="855"/>
    </location>
</feature>
<protein>
    <submittedName>
        <fullName evidence="3">Uncharacterized protein</fullName>
    </submittedName>
</protein>
<feature type="compositionally biased region" description="Gly residues" evidence="1">
    <location>
        <begin position="828"/>
        <end position="837"/>
    </location>
</feature>
<proteinExistence type="predicted"/>
<evidence type="ECO:0000313" key="3">
    <source>
        <dbReference type="WBParaSite" id="Csp11.Scaffold578.g4499.t2"/>
    </source>
</evidence>
<evidence type="ECO:0000313" key="2">
    <source>
        <dbReference type="Proteomes" id="UP000095282"/>
    </source>
</evidence>
<feature type="compositionally biased region" description="Basic and acidic residues" evidence="1">
    <location>
        <begin position="114"/>
        <end position="167"/>
    </location>
</feature>
<keyword evidence="2" id="KW-1185">Reference proteome</keyword>
<feature type="compositionally biased region" description="Low complexity" evidence="1">
    <location>
        <begin position="924"/>
        <end position="939"/>
    </location>
</feature>
<dbReference type="InterPro" id="IPR011993">
    <property type="entry name" value="PH-like_dom_sf"/>
</dbReference>
<accession>A0A1I7TC47</accession>